<accession>A0A6F8XV82</accession>
<gene>
    <name evidence="1" type="ORF">Pflav_041070</name>
</gene>
<name>A0A6F8XV82_9ACTN</name>
<reference evidence="1 2" key="2">
    <citation type="submission" date="2020-03" db="EMBL/GenBank/DDBJ databases">
        <authorList>
            <person name="Ichikawa N."/>
            <person name="Kimura A."/>
            <person name="Kitahashi Y."/>
            <person name="Uohara A."/>
        </authorList>
    </citation>
    <scope>NUCLEOTIDE SEQUENCE [LARGE SCALE GENOMIC DNA]</scope>
    <source>
        <strain evidence="1 2">NBRC 107702</strain>
    </source>
</reference>
<evidence type="ECO:0008006" key="3">
    <source>
        <dbReference type="Google" id="ProtNLM"/>
    </source>
</evidence>
<protein>
    <recommendedName>
        <fullName evidence="3">Alpha/beta hydrolase</fullName>
    </recommendedName>
</protein>
<dbReference type="KEGG" id="pfla:Pflav_041070"/>
<dbReference type="AlphaFoldDB" id="A0A6F8XV82"/>
<evidence type="ECO:0000313" key="2">
    <source>
        <dbReference type="Proteomes" id="UP000502508"/>
    </source>
</evidence>
<reference evidence="1 2" key="1">
    <citation type="submission" date="2020-03" db="EMBL/GenBank/DDBJ databases">
        <title>Whole genome shotgun sequence of Phytohabitans flavus NBRC 107702.</title>
        <authorList>
            <person name="Komaki H."/>
            <person name="Tamura T."/>
        </authorList>
    </citation>
    <scope>NUCLEOTIDE SEQUENCE [LARGE SCALE GENOMIC DNA]</scope>
    <source>
        <strain evidence="1 2">NBRC 107702</strain>
    </source>
</reference>
<dbReference type="EMBL" id="AP022870">
    <property type="protein sequence ID" value="BCB77697.1"/>
    <property type="molecule type" value="Genomic_DNA"/>
</dbReference>
<organism evidence="1 2">
    <name type="scientific">Phytohabitans flavus</name>
    <dbReference type="NCBI Taxonomy" id="1076124"/>
    <lineage>
        <taxon>Bacteria</taxon>
        <taxon>Bacillati</taxon>
        <taxon>Actinomycetota</taxon>
        <taxon>Actinomycetes</taxon>
        <taxon>Micromonosporales</taxon>
        <taxon>Micromonosporaceae</taxon>
    </lineage>
</organism>
<dbReference type="RefSeq" id="WP_173037414.1">
    <property type="nucleotide sequence ID" value="NZ_AP022870.1"/>
</dbReference>
<dbReference type="Proteomes" id="UP000502508">
    <property type="component" value="Chromosome"/>
</dbReference>
<dbReference type="Gene3D" id="3.40.50.1820">
    <property type="entry name" value="alpha/beta hydrolase"/>
    <property type="match status" value="1"/>
</dbReference>
<dbReference type="InterPro" id="IPR029058">
    <property type="entry name" value="AB_hydrolase_fold"/>
</dbReference>
<evidence type="ECO:0000313" key="1">
    <source>
        <dbReference type="EMBL" id="BCB77697.1"/>
    </source>
</evidence>
<sequence>MADAVVIPGMMFGPAAPLLMYTGDVAARRGARLHRHYWSAEPPHPSQPPIEQWVRDEVRPLLDSVEGRPLLIAKSLGTNAAALAAERSLPAVWLTPLLTMPWVAAALGRATAPFLLVGGTADELWDGDLARRLTPHVMEVEGADHGMYVPGPLTDSIAVLSRVVVAVDEFLTATPWPSAD</sequence>
<keyword evidence="2" id="KW-1185">Reference proteome</keyword>
<proteinExistence type="predicted"/>
<dbReference type="SUPFAM" id="SSF53474">
    <property type="entry name" value="alpha/beta-Hydrolases"/>
    <property type="match status" value="1"/>
</dbReference>